<dbReference type="InterPro" id="IPR042106">
    <property type="entry name" value="Nuo/plastoQ_OxRdtase_6_NuoJ"/>
</dbReference>
<dbReference type="InterPro" id="IPR001457">
    <property type="entry name" value="NADH_UbQ/plastoQ_OxRdtase_su6"/>
</dbReference>
<keyword evidence="2" id="KW-0812">Transmembrane</keyword>
<keyword evidence="3" id="KW-0830">Ubiquinone</keyword>
<keyword evidence="2" id="KW-0874">Quinone</keyword>
<feature type="transmembrane region" description="Helical" evidence="2">
    <location>
        <begin position="31"/>
        <end position="53"/>
    </location>
</feature>
<feature type="transmembrane region" description="Helical" evidence="2">
    <location>
        <begin position="137"/>
        <end position="158"/>
    </location>
</feature>
<dbReference type="PANTHER" id="PTHR33269">
    <property type="entry name" value="NADH-UBIQUINONE OXIDOREDUCTASE CHAIN 6"/>
    <property type="match status" value="1"/>
</dbReference>
<feature type="transmembrane region" description="Helical" evidence="2">
    <location>
        <begin position="6"/>
        <end position="24"/>
    </location>
</feature>
<proteinExistence type="inferred from homology"/>
<dbReference type="OrthoDB" id="9790848at2"/>
<organism evidence="3">
    <name type="scientific">Desulfovibrio sp. U5L</name>
    <dbReference type="NCBI Taxonomy" id="596152"/>
    <lineage>
        <taxon>Bacteria</taxon>
        <taxon>Pseudomonadati</taxon>
        <taxon>Thermodesulfobacteriota</taxon>
        <taxon>Desulfovibrionia</taxon>
        <taxon>Desulfovibrionales</taxon>
        <taxon>Desulfovibrionaceae</taxon>
        <taxon>Desulfovibrio</taxon>
    </lineage>
</organism>
<dbReference type="PANTHER" id="PTHR33269:SF17">
    <property type="entry name" value="NADH-UBIQUINONE OXIDOREDUCTASE CHAIN 6"/>
    <property type="match status" value="1"/>
</dbReference>
<dbReference type="AlphaFoldDB" id="I2PZG7"/>
<dbReference type="GO" id="GO:0048038">
    <property type="term" value="F:quinone binding"/>
    <property type="evidence" value="ECO:0007669"/>
    <property type="project" value="UniProtKB-UniRule"/>
</dbReference>
<evidence type="ECO:0000313" key="3">
    <source>
        <dbReference type="EMBL" id="EIG52923.1"/>
    </source>
</evidence>
<dbReference type="GO" id="GO:0008137">
    <property type="term" value="F:NADH dehydrogenase (ubiquinone) activity"/>
    <property type="evidence" value="ECO:0007669"/>
    <property type="project" value="UniProtKB-UniRule"/>
</dbReference>
<comment type="catalytic activity">
    <reaction evidence="2">
        <text>a quinone + NADH + 5 H(+)(in) = a quinol + NAD(+) + 4 H(+)(out)</text>
        <dbReference type="Rhea" id="RHEA:57888"/>
        <dbReference type="ChEBI" id="CHEBI:15378"/>
        <dbReference type="ChEBI" id="CHEBI:24646"/>
        <dbReference type="ChEBI" id="CHEBI:57540"/>
        <dbReference type="ChEBI" id="CHEBI:57945"/>
        <dbReference type="ChEBI" id="CHEBI:132124"/>
    </reaction>
</comment>
<sequence length="172" mass="17241">MTALGALFYLLAAVLLGAAVLTATRRNPMHAVCCAVITFLAAAGMFVVLGAPLPGVLEVVVYAGAIMVLFLFIIMLLGLSAGTGPVRAARLVVPGVLAAASLVALFALIGADPAGRTMLPAAIASPAAVGTVLFDSYWLAVEVVSLLLFAALAAALLFGRAPKARTTGGHAA</sequence>
<dbReference type="eggNOG" id="COG0839">
    <property type="taxonomic scope" value="Bacteria"/>
</dbReference>
<dbReference type="GO" id="GO:0005886">
    <property type="term" value="C:plasma membrane"/>
    <property type="evidence" value="ECO:0007669"/>
    <property type="project" value="UniProtKB-SubCell"/>
</dbReference>
<evidence type="ECO:0000256" key="1">
    <source>
        <dbReference type="ARBA" id="ARBA00005698"/>
    </source>
</evidence>
<keyword evidence="2" id="KW-1003">Cell membrane</keyword>
<dbReference type="STRING" id="596152.DesU5LDRAFT_1227"/>
<feature type="transmembrane region" description="Helical" evidence="2">
    <location>
        <begin position="91"/>
        <end position="111"/>
    </location>
</feature>
<comment type="subcellular location">
    <subcellularLocation>
        <location evidence="2">Cell membrane</location>
        <topology evidence="2">Multi-pass membrane protein</topology>
    </subcellularLocation>
</comment>
<protein>
    <recommendedName>
        <fullName evidence="2">NADH-quinone oxidoreductase subunit J</fullName>
        <ecNumber evidence="2">7.1.1.-</ecNumber>
    </recommendedName>
</protein>
<name>I2PZG7_9BACT</name>
<dbReference type="HOGENOM" id="CLU_085957_4_1_7"/>
<dbReference type="EMBL" id="JH600068">
    <property type="protein sequence ID" value="EIG52923.1"/>
    <property type="molecule type" value="Genomic_DNA"/>
</dbReference>
<comment type="similarity">
    <text evidence="1 2">Belongs to the complex I subunit 6 family.</text>
</comment>
<keyword evidence="2" id="KW-1133">Transmembrane helix</keyword>
<feature type="transmembrane region" description="Helical" evidence="2">
    <location>
        <begin position="59"/>
        <end position="79"/>
    </location>
</feature>
<reference evidence="3" key="1">
    <citation type="submission" date="2011-11" db="EMBL/GenBank/DDBJ databases">
        <title>Improved High-Quality Draft sequence of Desulfovibrio sp. U5L.</title>
        <authorList>
            <consortium name="US DOE Joint Genome Institute"/>
            <person name="Lucas S."/>
            <person name="Han J."/>
            <person name="Lapidus A."/>
            <person name="Cheng J.-F."/>
            <person name="Goodwin L."/>
            <person name="Pitluck S."/>
            <person name="Peters L."/>
            <person name="Ovchinnikova G."/>
            <person name="Held B."/>
            <person name="Detter J.C."/>
            <person name="Han C."/>
            <person name="Tapia R."/>
            <person name="Land M."/>
            <person name="Hauser L."/>
            <person name="Kyrpides N."/>
            <person name="Ivanova N."/>
            <person name="Pagani I."/>
            <person name="Gabster J."/>
            <person name="Walker C."/>
            <person name="Stolyar S."/>
            <person name="Stahl D."/>
            <person name="Arkin A."/>
            <person name="Dehal P."/>
            <person name="Hazen T."/>
            <person name="Woyke T."/>
        </authorList>
    </citation>
    <scope>NUCLEOTIDE SEQUENCE [LARGE SCALE GENOMIC DNA]</scope>
    <source>
        <strain evidence="3">U5L</strain>
    </source>
</reference>
<evidence type="ECO:0000256" key="2">
    <source>
        <dbReference type="RuleBase" id="RU004429"/>
    </source>
</evidence>
<keyword evidence="2" id="KW-0472">Membrane</keyword>
<comment type="function">
    <text evidence="2">NDH-1 shuttles electrons from NADH, via FMN and iron-sulfur (Fe-S) centers, to quinones in the respiratory chain. Couples the redox reaction to proton translocation (for every two electrons transferred, four hydrogen ions are translocated across the cytoplasmic membrane), and thus conserves the redox energy in a proton gradient.</text>
</comment>
<dbReference type="EC" id="7.1.1.-" evidence="2"/>
<dbReference type="Gene3D" id="1.20.120.1200">
    <property type="entry name" value="NADH-ubiquinone/plastoquinone oxidoreductase chain 6, subunit NuoJ"/>
    <property type="match status" value="1"/>
</dbReference>
<keyword evidence="2" id="KW-0520">NAD</keyword>
<accession>I2PZG7</accession>
<dbReference type="Pfam" id="PF00499">
    <property type="entry name" value="Oxidored_q3"/>
    <property type="match status" value="1"/>
</dbReference>
<gene>
    <name evidence="3" type="ORF">DesU5LDRAFT_1227</name>
</gene>